<dbReference type="Gene3D" id="3.30.540.10">
    <property type="entry name" value="Fructose-1,6-Bisphosphatase, subunit A, domain 1"/>
    <property type="match status" value="1"/>
</dbReference>
<dbReference type="Proteomes" id="UP000229438">
    <property type="component" value="Unassembled WGS sequence"/>
</dbReference>
<dbReference type="GO" id="GO:0046872">
    <property type="term" value="F:metal ion binding"/>
    <property type="evidence" value="ECO:0007669"/>
    <property type="project" value="UniProtKB-KW"/>
</dbReference>
<accession>A0A2M8G7T1</accession>
<feature type="binding site" evidence="1">
    <location>
        <position position="92"/>
    </location>
    <ligand>
        <name>Mg(2+)</name>
        <dbReference type="ChEBI" id="CHEBI:18420"/>
        <label>1</label>
        <note>catalytic</note>
    </ligand>
</feature>
<dbReference type="Gene3D" id="3.40.190.80">
    <property type="match status" value="1"/>
</dbReference>
<protein>
    <recommendedName>
        <fullName evidence="4">Inositol monophosphatase</fullName>
    </recommendedName>
</protein>
<evidence type="ECO:0000313" key="2">
    <source>
        <dbReference type="EMBL" id="PJC69237.1"/>
    </source>
</evidence>
<sequence>MSHQKIKDLLIDYLTETTKEVRKEAALGKGREILGEVINRPEDIDIGIDKVGEEVLEKLLKKYKIAATIFSEPEARDIKNGDHLYGAIDPFDGSALYLKGLEHNWYTALSFYDKERNPIATGIADILNEKFYIMNNGSNYLFDVKNGEKKEIYPSRKKKITDPIVLASYLMKSIYSEKFLDIFGDLVKNMHPKGLLYPQGGSFIYAYLAAGLVDAYVMFDEPRSEIDAGFPIAKKAGCSVVCVNSDGSYKDYEFLPGRQHDKIDLFIASATPELRDALIKHYVKKYAEKYSFKS</sequence>
<gene>
    <name evidence="2" type="ORF">CO015_01060</name>
</gene>
<keyword evidence="1" id="KW-0460">Magnesium</keyword>
<dbReference type="EMBL" id="PFQS01000020">
    <property type="protein sequence ID" value="PJC69237.1"/>
    <property type="molecule type" value="Genomic_DNA"/>
</dbReference>
<evidence type="ECO:0008006" key="4">
    <source>
        <dbReference type="Google" id="ProtNLM"/>
    </source>
</evidence>
<dbReference type="AlphaFoldDB" id="A0A2M8G7T1"/>
<keyword evidence="1" id="KW-0479">Metal-binding</keyword>
<comment type="cofactor">
    <cofactor evidence="1">
        <name>Mg(2+)</name>
        <dbReference type="ChEBI" id="CHEBI:18420"/>
    </cofactor>
</comment>
<name>A0A2M8G7T1_UNCKA</name>
<dbReference type="Pfam" id="PF00459">
    <property type="entry name" value="Inositol_P"/>
    <property type="match status" value="1"/>
</dbReference>
<dbReference type="InterPro" id="IPR000760">
    <property type="entry name" value="Inositol_monophosphatase-like"/>
</dbReference>
<feature type="binding site" evidence="1">
    <location>
        <position position="72"/>
    </location>
    <ligand>
        <name>Mg(2+)</name>
        <dbReference type="ChEBI" id="CHEBI:18420"/>
        <label>1</label>
        <note>catalytic</note>
    </ligand>
</feature>
<proteinExistence type="predicted"/>
<dbReference type="SUPFAM" id="SSF56655">
    <property type="entry name" value="Carbohydrate phosphatase"/>
    <property type="match status" value="1"/>
</dbReference>
<reference evidence="3" key="1">
    <citation type="submission" date="2017-09" db="EMBL/GenBank/DDBJ databases">
        <title>Depth-based differentiation of microbial function through sediment-hosted aquifers and enrichment of novel symbionts in the deep terrestrial subsurface.</title>
        <authorList>
            <person name="Probst A.J."/>
            <person name="Ladd B."/>
            <person name="Jarett J.K."/>
            <person name="Geller-Mcgrath D.E."/>
            <person name="Sieber C.M.K."/>
            <person name="Emerson J.B."/>
            <person name="Anantharaman K."/>
            <person name="Thomas B.C."/>
            <person name="Malmstrom R."/>
            <person name="Stieglmeier M."/>
            <person name="Klingl A."/>
            <person name="Woyke T."/>
            <person name="Ryan C.M."/>
            <person name="Banfield J.F."/>
        </authorList>
    </citation>
    <scope>NUCLEOTIDE SEQUENCE [LARGE SCALE GENOMIC DNA]</scope>
</reference>
<organism evidence="2 3">
    <name type="scientific">candidate division WWE3 bacterium CG_4_8_14_3_um_filter_42_11</name>
    <dbReference type="NCBI Taxonomy" id="1975076"/>
    <lineage>
        <taxon>Bacteria</taxon>
        <taxon>Katanobacteria</taxon>
    </lineage>
</organism>
<feature type="binding site" evidence="1">
    <location>
        <position position="89"/>
    </location>
    <ligand>
        <name>Mg(2+)</name>
        <dbReference type="ChEBI" id="CHEBI:18420"/>
        <label>1</label>
        <note>catalytic</note>
    </ligand>
</feature>
<comment type="caution">
    <text evidence="2">The sequence shown here is derived from an EMBL/GenBank/DDBJ whole genome shotgun (WGS) entry which is preliminary data.</text>
</comment>
<evidence type="ECO:0000313" key="3">
    <source>
        <dbReference type="Proteomes" id="UP000229438"/>
    </source>
</evidence>
<evidence type="ECO:0000256" key="1">
    <source>
        <dbReference type="PIRSR" id="PIRSR600760-2"/>
    </source>
</evidence>